<keyword evidence="1" id="KW-1133">Transmembrane helix</keyword>
<evidence type="ECO:0000313" key="2">
    <source>
        <dbReference type="EMBL" id="HDP79078.1"/>
    </source>
</evidence>
<feature type="transmembrane region" description="Helical" evidence="1">
    <location>
        <begin position="493"/>
        <end position="514"/>
    </location>
</feature>
<feature type="transmembrane region" description="Helical" evidence="1">
    <location>
        <begin position="428"/>
        <end position="447"/>
    </location>
</feature>
<feature type="transmembrane region" description="Helical" evidence="1">
    <location>
        <begin position="453"/>
        <end position="473"/>
    </location>
</feature>
<proteinExistence type="predicted"/>
<keyword evidence="1" id="KW-0812">Transmembrane</keyword>
<feature type="transmembrane region" description="Helical" evidence="1">
    <location>
        <begin position="332"/>
        <end position="355"/>
    </location>
</feature>
<feature type="transmembrane region" description="Helical" evidence="1">
    <location>
        <begin position="75"/>
        <end position="101"/>
    </location>
</feature>
<feature type="transmembrane region" description="Helical" evidence="1">
    <location>
        <begin position="375"/>
        <end position="394"/>
    </location>
</feature>
<gene>
    <name evidence="2" type="ORF">ENN47_13075</name>
</gene>
<dbReference type="EMBL" id="DSBT01000405">
    <property type="protein sequence ID" value="HDP79078.1"/>
    <property type="molecule type" value="Genomic_DNA"/>
</dbReference>
<dbReference type="AlphaFoldDB" id="A0A7C1CX11"/>
<keyword evidence="1" id="KW-0472">Membrane</keyword>
<name>A0A7C1CX11_9BACT</name>
<organism evidence="2">
    <name type="scientific">Mesotoga infera</name>
    <dbReference type="NCBI Taxonomy" id="1236046"/>
    <lineage>
        <taxon>Bacteria</taxon>
        <taxon>Thermotogati</taxon>
        <taxon>Thermotogota</taxon>
        <taxon>Thermotogae</taxon>
        <taxon>Kosmotogales</taxon>
        <taxon>Kosmotogaceae</taxon>
        <taxon>Mesotoga</taxon>
    </lineage>
</organism>
<protein>
    <submittedName>
        <fullName evidence="2">Uncharacterized protein</fullName>
    </submittedName>
</protein>
<accession>A0A7C1CX11</accession>
<evidence type="ECO:0000256" key="1">
    <source>
        <dbReference type="SAM" id="Phobius"/>
    </source>
</evidence>
<dbReference type="Proteomes" id="UP000886198">
    <property type="component" value="Unassembled WGS sequence"/>
</dbReference>
<sequence>MRLKMVISLTSTLINAHYNIPRSLYHFKKRERLWEPALIIGVVLLMVFSLGPLYMSLLNTMYDQYEAAGMKQLFLAGPFLIANLFGLIMGVFLMISTFFFGDDMSVLIPLPLKSTEVLMSKFLVVLMDLMIISIAVILPAYILYGIRSGAGISYWIFMAIVFLLSQVLPIMLSAIIVLPLSRLFRFKRYRDNIVYLISALVVIGSLVFVSLTSRVDPNTSAEEFARIFSSEDAILNKTAGAYPPTILVAKALSKPFIEGLLWLLAFIGLHVAALGVFLFFGNKFYYSVYSSLQENFAKRSKLKEGEIADLMGIQQTKFSALYRREWWYFLKVPAFAFNGFGNVLVFPILLVIAAVAGQTDQLGQMLDQFQEYKPLFVPVGALVAAVAGGINGLASSMFSREGTLIRELKVLPVAINEIVKVKFLHIETLSLIGPAFGAIALGVILGLSILEMLVVFVVGAITLTFLNILQMIIDSMKPILEWENPQRAMKQNVNVALSIPVVFGYVGGFGYLAFLLKDTISGVVMTLVLTAIALIGIVVTWPVLMKRANRLFLRDL</sequence>
<comment type="caution">
    <text evidence="2">The sequence shown here is derived from an EMBL/GenBank/DDBJ whole genome shotgun (WGS) entry which is preliminary data.</text>
</comment>
<feature type="transmembrane region" description="Helical" evidence="1">
    <location>
        <begin position="192"/>
        <end position="211"/>
    </location>
</feature>
<reference evidence="2" key="1">
    <citation type="journal article" date="2020" name="mSystems">
        <title>Genome- and Community-Level Interaction Insights into Carbon Utilization and Element Cycling Functions of Hydrothermarchaeota in Hydrothermal Sediment.</title>
        <authorList>
            <person name="Zhou Z."/>
            <person name="Liu Y."/>
            <person name="Xu W."/>
            <person name="Pan J."/>
            <person name="Luo Z.H."/>
            <person name="Li M."/>
        </authorList>
    </citation>
    <scope>NUCLEOTIDE SEQUENCE [LARGE SCALE GENOMIC DNA]</scope>
    <source>
        <strain evidence="2">SpSt-1179</strain>
    </source>
</reference>
<feature type="transmembrane region" description="Helical" evidence="1">
    <location>
        <begin position="152"/>
        <end position="180"/>
    </location>
</feature>
<feature type="transmembrane region" description="Helical" evidence="1">
    <location>
        <begin position="260"/>
        <end position="280"/>
    </location>
</feature>
<feature type="transmembrane region" description="Helical" evidence="1">
    <location>
        <begin position="33"/>
        <end position="55"/>
    </location>
</feature>
<feature type="transmembrane region" description="Helical" evidence="1">
    <location>
        <begin position="122"/>
        <end position="146"/>
    </location>
</feature>
<feature type="transmembrane region" description="Helical" evidence="1">
    <location>
        <begin position="520"/>
        <end position="544"/>
    </location>
</feature>